<dbReference type="AlphaFoldDB" id="A0A9W6H0Q9"/>
<keyword evidence="1" id="KW-0472">Membrane</keyword>
<evidence type="ECO:0000256" key="1">
    <source>
        <dbReference type="SAM" id="Phobius"/>
    </source>
</evidence>
<keyword evidence="1" id="KW-0812">Transmembrane</keyword>
<feature type="transmembrane region" description="Helical" evidence="1">
    <location>
        <begin position="37"/>
        <end position="56"/>
    </location>
</feature>
<evidence type="ECO:0000313" key="2">
    <source>
        <dbReference type="EMBL" id="GLJ60481.1"/>
    </source>
</evidence>
<dbReference type="RefSeq" id="WP_271172214.1">
    <property type="nucleotide sequence ID" value="NZ_BSEJ01000002.1"/>
</dbReference>
<accession>A0A9W6H0Q9</accession>
<feature type="transmembrane region" description="Helical" evidence="1">
    <location>
        <begin position="63"/>
        <end position="82"/>
    </location>
</feature>
<reference evidence="2" key="1">
    <citation type="journal article" date="2014" name="Int. J. Syst. Evol. Microbiol.">
        <title>Complete genome sequence of Corynebacterium casei LMG S-19264T (=DSM 44701T), isolated from a smear-ripened cheese.</title>
        <authorList>
            <consortium name="US DOE Joint Genome Institute (JGI-PGF)"/>
            <person name="Walter F."/>
            <person name="Albersmeier A."/>
            <person name="Kalinowski J."/>
            <person name="Ruckert C."/>
        </authorList>
    </citation>
    <scope>NUCLEOTIDE SEQUENCE</scope>
    <source>
        <strain evidence="2">VKM Ac-1020</strain>
    </source>
</reference>
<gene>
    <name evidence="2" type="ORF">GCM10017576_06100</name>
</gene>
<organism evidence="2 3">
    <name type="scientific">Microbacterium barkeri</name>
    <dbReference type="NCBI Taxonomy" id="33917"/>
    <lineage>
        <taxon>Bacteria</taxon>
        <taxon>Bacillati</taxon>
        <taxon>Actinomycetota</taxon>
        <taxon>Actinomycetes</taxon>
        <taxon>Micrococcales</taxon>
        <taxon>Microbacteriaceae</taxon>
        <taxon>Microbacterium</taxon>
    </lineage>
</organism>
<protein>
    <submittedName>
        <fullName evidence="2">Uncharacterized protein</fullName>
    </submittedName>
</protein>
<name>A0A9W6H0Q9_9MICO</name>
<sequence length="200" mass="20779">MTDRQLRALRGASASTVATVLAAVSHTVGGGAAPAPLLVVAMAAVLALPAILVVGPRPRLSRVLAAVVTTQAAFHLAFLALGSPVATRISESAHAGHLHAEAHAHPALVETAVLATAADAPMLAAHAVAALVTTALLWRGEQLVRAIAAWAIARLVRAAALPLARIRRRLPLRADRRGERASRRFHDIRLQRGPPSASFA</sequence>
<evidence type="ECO:0000313" key="3">
    <source>
        <dbReference type="Proteomes" id="UP001142462"/>
    </source>
</evidence>
<dbReference type="EMBL" id="BSEJ01000002">
    <property type="protein sequence ID" value="GLJ60481.1"/>
    <property type="molecule type" value="Genomic_DNA"/>
</dbReference>
<comment type="caution">
    <text evidence="2">The sequence shown here is derived from an EMBL/GenBank/DDBJ whole genome shotgun (WGS) entry which is preliminary data.</text>
</comment>
<reference evidence="2" key="2">
    <citation type="submission" date="2023-01" db="EMBL/GenBank/DDBJ databases">
        <authorList>
            <person name="Sun Q."/>
            <person name="Evtushenko L."/>
        </authorList>
    </citation>
    <scope>NUCLEOTIDE SEQUENCE</scope>
    <source>
        <strain evidence="2">VKM Ac-1020</strain>
    </source>
</reference>
<dbReference type="Proteomes" id="UP001142462">
    <property type="component" value="Unassembled WGS sequence"/>
</dbReference>
<keyword evidence="3" id="KW-1185">Reference proteome</keyword>
<keyword evidence="1" id="KW-1133">Transmembrane helix</keyword>
<proteinExistence type="predicted"/>